<gene>
    <name evidence="2" type="ORF">JRO89_XSUnG0170900</name>
</gene>
<comment type="caution">
    <text evidence="2">The sequence shown here is derived from an EMBL/GenBank/DDBJ whole genome shotgun (WGS) entry which is preliminary data.</text>
</comment>
<feature type="compositionally biased region" description="Polar residues" evidence="1">
    <location>
        <begin position="176"/>
        <end position="195"/>
    </location>
</feature>
<keyword evidence="3" id="KW-1185">Reference proteome</keyword>
<dbReference type="Proteomes" id="UP000827721">
    <property type="component" value="Unassembled WGS sequence"/>
</dbReference>
<reference evidence="2 3" key="1">
    <citation type="submission" date="2021-02" db="EMBL/GenBank/DDBJ databases">
        <title>Plant Genome Project.</title>
        <authorList>
            <person name="Zhang R.-G."/>
        </authorList>
    </citation>
    <scope>NUCLEOTIDE SEQUENCE [LARGE SCALE GENOMIC DNA]</scope>
    <source>
        <tissue evidence="2">Leaves</tissue>
    </source>
</reference>
<feature type="compositionally biased region" description="Low complexity" evidence="1">
    <location>
        <begin position="214"/>
        <end position="225"/>
    </location>
</feature>
<evidence type="ECO:0000256" key="1">
    <source>
        <dbReference type="SAM" id="MobiDB-lite"/>
    </source>
</evidence>
<feature type="region of interest" description="Disordered" evidence="1">
    <location>
        <begin position="152"/>
        <end position="236"/>
    </location>
</feature>
<feature type="compositionally biased region" description="Basic and acidic residues" evidence="1">
    <location>
        <begin position="37"/>
        <end position="49"/>
    </location>
</feature>
<feature type="region of interest" description="Disordered" evidence="1">
    <location>
        <begin position="1"/>
        <end position="56"/>
    </location>
</feature>
<sequence length="276" mass="30294">MAVRHNNYGGKSNFSAGTNRSYQSPANRSSQPQNVRSEGERRFDQDRCRFGSGRGRPQCTHYGEISHWVQKCFQLHGYPSGHLKARMNSGPNSNQHKGFSAANQVSEVSHNAEVRPTVSLSETQLKQLLSLLNNQDEGSSSKANTVTRVFAPEFPFDSTPPNKQSPPSPFDHIIPTSPSAQQTVSDPSPSATIESAPSDPPSPALGASPTIFDHSLPSLEPSLFSPEPPLHHPNHSTIPAARWLRRSNSMIMSAPMFTSTNRLPSFRVRPKVHVIL</sequence>
<evidence type="ECO:0000313" key="2">
    <source>
        <dbReference type="EMBL" id="KAH7513602.1"/>
    </source>
</evidence>
<name>A0ABQ8GXL5_9ROSI</name>
<protein>
    <submittedName>
        <fullName evidence="2">Uncharacterized protein</fullName>
    </submittedName>
</protein>
<evidence type="ECO:0000313" key="3">
    <source>
        <dbReference type="Proteomes" id="UP000827721"/>
    </source>
</evidence>
<dbReference type="EMBL" id="JAFEMO010000475">
    <property type="protein sequence ID" value="KAH7513602.1"/>
    <property type="molecule type" value="Genomic_DNA"/>
</dbReference>
<proteinExistence type="predicted"/>
<organism evidence="2 3">
    <name type="scientific">Xanthoceras sorbifolium</name>
    <dbReference type="NCBI Taxonomy" id="99658"/>
    <lineage>
        <taxon>Eukaryota</taxon>
        <taxon>Viridiplantae</taxon>
        <taxon>Streptophyta</taxon>
        <taxon>Embryophyta</taxon>
        <taxon>Tracheophyta</taxon>
        <taxon>Spermatophyta</taxon>
        <taxon>Magnoliopsida</taxon>
        <taxon>eudicotyledons</taxon>
        <taxon>Gunneridae</taxon>
        <taxon>Pentapetalae</taxon>
        <taxon>rosids</taxon>
        <taxon>malvids</taxon>
        <taxon>Sapindales</taxon>
        <taxon>Sapindaceae</taxon>
        <taxon>Xanthoceroideae</taxon>
        <taxon>Xanthoceras</taxon>
    </lineage>
</organism>
<feature type="compositionally biased region" description="Polar residues" evidence="1">
    <location>
        <begin position="9"/>
        <end position="36"/>
    </location>
</feature>
<accession>A0ABQ8GXL5</accession>